<proteinExistence type="inferred from homology"/>
<dbReference type="PANTHER" id="PTHR12526">
    <property type="entry name" value="GLYCOSYLTRANSFERASE"/>
    <property type="match status" value="1"/>
</dbReference>
<reference evidence="6" key="1">
    <citation type="submission" date="2019-12" db="EMBL/GenBank/DDBJ databases">
        <title>Novel species isolated from a subtropical stream in China.</title>
        <authorList>
            <person name="Lu H."/>
        </authorList>
    </citation>
    <scope>NUCLEOTIDE SEQUENCE [LARGE SCALE GENOMIC DNA]</scope>
    <source>
        <strain evidence="6">FT81W</strain>
    </source>
</reference>
<dbReference type="Pfam" id="PF13579">
    <property type="entry name" value="Glyco_trans_4_4"/>
    <property type="match status" value="1"/>
</dbReference>
<evidence type="ECO:0000313" key="7">
    <source>
        <dbReference type="Proteomes" id="UP000447355"/>
    </source>
</evidence>
<dbReference type="Gene3D" id="3.40.50.2000">
    <property type="entry name" value="Glycogen Phosphorylase B"/>
    <property type="match status" value="2"/>
</dbReference>
<protein>
    <submittedName>
        <fullName evidence="6">Glycosyltransferase</fullName>
    </submittedName>
</protein>
<dbReference type="Proteomes" id="UP000447355">
    <property type="component" value="Unassembled WGS sequence"/>
</dbReference>
<dbReference type="EMBL" id="WWCX01000156">
    <property type="protein sequence ID" value="MYM98841.1"/>
    <property type="molecule type" value="Genomic_DNA"/>
</dbReference>
<accession>A0A845GXN0</accession>
<keyword evidence="3 6" id="KW-0808">Transferase</keyword>
<evidence type="ECO:0000259" key="4">
    <source>
        <dbReference type="Pfam" id="PF00534"/>
    </source>
</evidence>
<keyword evidence="2" id="KW-0328">Glycosyltransferase</keyword>
<dbReference type="Pfam" id="PF00534">
    <property type="entry name" value="Glycos_transf_1"/>
    <property type="match status" value="1"/>
</dbReference>
<evidence type="ECO:0000256" key="2">
    <source>
        <dbReference type="ARBA" id="ARBA00022676"/>
    </source>
</evidence>
<dbReference type="PANTHER" id="PTHR12526:SF640">
    <property type="entry name" value="COLANIC ACID BIOSYNTHESIS GLYCOSYLTRANSFERASE WCAL-RELATED"/>
    <property type="match status" value="1"/>
</dbReference>
<dbReference type="SUPFAM" id="SSF53756">
    <property type="entry name" value="UDP-Glycosyltransferase/glycogen phosphorylase"/>
    <property type="match status" value="1"/>
</dbReference>
<dbReference type="GO" id="GO:0016757">
    <property type="term" value="F:glycosyltransferase activity"/>
    <property type="evidence" value="ECO:0007669"/>
    <property type="project" value="UniProtKB-KW"/>
</dbReference>
<name>A0A845GXN0_9BURK</name>
<organism evidence="6 7">
    <name type="scientific">Duganella vulcania</name>
    <dbReference type="NCBI Taxonomy" id="2692166"/>
    <lineage>
        <taxon>Bacteria</taxon>
        <taxon>Pseudomonadati</taxon>
        <taxon>Pseudomonadota</taxon>
        <taxon>Betaproteobacteria</taxon>
        <taxon>Burkholderiales</taxon>
        <taxon>Oxalobacteraceae</taxon>
        <taxon>Telluria group</taxon>
        <taxon>Duganella</taxon>
    </lineage>
</organism>
<dbReference type="AlphaFoldDB" id="A0A845GXN0"/>
<feature type="domain" description="Glycosyltransferase subfamily 4-like N-terminal" evidence="5">
    <location>
        <begin position="50"/>
        <end position="159"/>
    </location>
</feature>
<evidence type="ECO:0000256" key="3">
    <source>
        <dbReference type="ARBA" id="ARBA00022679"/>
    </source>
</evidence>
<evidence type="ECO:0000313" key="6">
    <source>
        <dbReference type="EMBL" id="MYM98841.1"/>
    </source>
</evidence>
<sequence>MKKIVMLGTRFDTMGGISAVVNVYRAAGLFQRFPIVYLDTHCDGGAGAKLQLLLRTWCRFFVLLLSGQIGLLHVHVSRRASFWRKALFFLPAFLFRVPAVLHLHSGAFHEFYERECGSAGRWLVRLVFDRAAQVIVLSQTWRRWAATITANPNVHAIYNPVLMPAATAEWDARVAGQTLFFGRLGKNKGSYDLLEAAGRLAPRFPQLRLRMGGDGELAEVAARAGELGIAPQVELLGWVRGADKEHALASATLYVLPSYSEGLPMSVLEAMAAGLPVLTTPVGGIPEAVGDGVEGFLIAPGDVAALALRWEQLLSDPELARRMGQAARHKIATTFSAEAILPQLEQLYRDMGYLPV</sequence>
<evidence type="ECO:0000256" key="1">
    <source>
        <dbReference type="ARBA" id="ARBA00009481"/>
    </source>
</evidence>
<evidence type="ECO:0000259" key="5">
    <source>
        <dbReference type="Pfam" id="PF13579"/>
    </source>
</evidence>
<dbReference type="InterPro" id="IPR001296">
    <property type="entry name" value="Glyco_trans_1"/>
</dbReference>
<dbReference type="CDD" id="cd03801">
    <property type="entry name" value="GT4_PimA-like"/>
    <property type="match status" value="1"/>
</dbReference>
<feature type="domain" description="Glycosyl transferase family 1" evidence="4">
    <location>
        <begin position="178"/>
        <end position="329"/>
    </location>
</feature>
<dbReference type="RefSeq" id="WP_161087629.1">
    <property type="nucleotide sequence ID" value="NZ_WWCX01000156.1"/>
</dbReference>
<dbReference type="InterPro" id="IPR028098">
    <property type="entry name" value="Glyco_trans_4-like_N"/>
</dbReference>
<comment type="caution">
    <text evidence="6">The sequence shown here is derived from an EMBL/GenBank/DDBJ whole genome shotgun (WGS) entry which is preliminary data.</text>
</comment>
<comment type="similarity">
    <text evidence="1">Belongs to the glycosyltransferase group 1 family. Glycosyltransferase 4 subfamily.</text>
</comment>
<gene>
    <name evidence="6" type="ORF">GTP90_33865</name>
</gene>